<dbReference type="Proteomes" id="UP000066284">
    <property type="component" value="Chromosome 1"/>
</dbReference>
<dbReference type="InterPro" id="IPR050190">
    <property type="entry name" value="UPF0213_domain"/>
</dbReference>
<gene>
    <name evidence="3" type="ORF">NITINOP_0964</name>
</gene>
<keyword evidence="4" id="KW-1185">Reference proteome</keyword>
<evidence type="ECO:0000313" key="4">
    <source>
        <dbReference type="Proteomes" id="UP000066284"/>
    </source>
</evidence>
<dbReference type="PANTHER" id="PTHR34477">
    <property type="entry name" value="UPF0213 PROTEIN YHBQ"/>
    <property type="match status" value="1"/>
</dbReference>
<dbReference type="PROSITE" id="PS50164">
    <property type="entry name" value="GIY_YIG"/>
    <property type="match status" value="1"/>
</dbReference>
<dbReference type="Gene3D" id="3.40.1440.10">
    <property type="entry name" value="GIY-YIG endonuclease"/>
    <property type="match status" value="1"/>
</dbReference>
<name>A0A0S4KNB7_9BACT</name>
<evidence type="ECO:0000256" key="1">
    <source>
        <dbReference type="ARBA" id="ARBA00007435"/>
    </source>
</evidence>
<evidence type="ECO:0000259" key="2">
    <source>
        <dbReference type="PROSITE" id="PS50164"/>
    </source>
</evidence>
<feature type="domain" description="GIY-YIG" evidence="2">
    <location>
        <begin position="2"/>
        <end position="78"/>
    </location>
</feature>
<dbReference type="STRING" id="1715989.NITINOP_0964"/>
<dbReference type="AlphaFoldDB" id="A0A0S4KNB7"/>
<dbReference type="OrthoDB" id="9807770at2"/>
<organism evidence="3 4">
    <name type="scientific">Candidatus Nitrospira inopinata</name>
    <dbReference type="NCBI Taxonomy" id="1715989"/>
    <lineage>
        <taxon>Bacteria</taxon>
        <taxon>Pseudomonadati</taxon>
        <taxon>Nitrospirota</taxon>
        <taxon>Nitrospiria</taxon>
        <taxon>Nitrospirales</taxon>
        <taxon>Nitrospiraceae</taxon>
        <taxon>Nitrospira</taxon>
    </lineage>
</organism>
<accession>A0A0S4KNB7</accession>
<dbReference type="Pfam" id="PF01541">
    <property type="entry name" value="GIY-YIG"/>
    <property type="match status" value="1"/>
</dbReference>
<dbReference type="SMART" id="SM00465">
    <property type="entry name" value="GIYc"/>
    <property type="match status" value="1"/>
</dbReference>
<proteinExistence type="inferred from homology"/>
<dbReference type="InterPro" id="IPR000305">
    <property type="entry name" value="GIY-YIG_endonuc"/>
</dbReference>
<dbReference type="EMBL" id="LN885086">
    <property type="protein sequence ID" value="CUQ65939.1"/>
    <property type="molecule type" value="Genomic_DNA"/>
</dbReference>
<sequence>MKQPCVYILTSRRNGTLYVGVTSDLVKRVWEHKQDLVEGFTKRYQVHRLVWYEPHESMESAIRREKAIKEWKRRWKLALIEKLNPEWQDLYESLL</sequence>
<dbReference type="InterPro" id="IPR035901">
    <property type="entry name" value="GIY-YIG_endonuc_sf"/>
</dbReference>
<dbReference type="KEGG" id="nio:NITINOP_0964"/>
<reference evidence="4" key="1">
    <citation type="submission" date="2015-09" db="EMBL/GenBank/DDBJ databases">
        <authorList>
            <person name="Daims H."/>
        </authorList>
    </citation>
    <scope>NUCLEOTIDE SEQUENCE [LARGE SCALE GENOMIC DNA]</scope>
</reference>
<protein>
    <submittedName>
        <fullName evidence="3">Excinuclease ABC C subunit domain protein</fullName>
    </submittedName>
</protein>
<dbReference type="RefSeq" id="WP_062483647.1">
    <property type="nucleotide sequence ID" value="NZ_LN885086.1"/>
</dbReference>
<dbReference type="PANTHER" id="PTHR34477:SF5">
    <property type="entry name" value="BSL5627 PROTEIN"/>
    <property type="match status" value="1"/>
</dbReference>
<dbReference type="SUPFAM" id="SSF82771">
    <property type="entry name" value="GIY-YIG endonuclease"/>
    <property type="match status" value="1"/>
</dbReference>
<evidence type="ECO:0000313" key="3">
    <source>
        <dbReference type="EMBL" id="CUQ65939.1"/>
    </source>
</evidence>
<dbReference type="CDD" id="cd10448">
    <property type="entry name" value="GIY-YIG_unchar_3"/>
    <property type="match status" value="1"/>
</dbReference>
<comment type="similarity">
    <text evidence="1">Belongs to the UPF0213 family.</text>
</comment>